<accession>A0A835SWA2</accession>
<dbReference type="AlphaFoldDB" id="A0A835SWA2"/>
<dbReference type="GO" id="GO:0016020">
    <property type="term" value="C:membrane"/>
    <property type="evidence" value="ECO:0007669"/>
    <property type="project" value="TreeGrafter"/>
</dbReference>
<dbReference type="InterPro" id="IPR043519">
    <property type="entry name" value="NT_sf"/>
</dbReference>
<dbReference type="GO" id="GO:0003725">
    <property type="term" value="F:double-stranded RNA binding"/>
    <property type="evidence" value="ECO:0007669"/>
    <property type="project" value="TreeGrafter"/>
</dbReference>
<dbReference type="PANTHER" id="PTHR11258:SF11">
    <property type="entry name" value="C2H2-TYPE DOMAIN-CONTAINING PROTEIN"/>
    <property type="match status" value="1"/>
</dbReference>
<dbReference type="SUPFAM" id="SSF81301">
    <property type="entry name" value="Nucleotidyltransferase"/>
    <property type="match status" value="1"/>
</dbReference>
<dbReference type="Proteomes" id="UP000613740">
    <property type="component" value="Unassembled WGS sequence"/>
</dbReference>
<gene>
    <name evidence="1" type="ORF">HYH02_012393</name>
</gene>
<dbReference type="GO" id="GO:0005654">
    <property type="term" value="C:nucleoplasm"/>
    <property type="evidence" value="ECO:0007669"/>
    <property type="project" value="TreeGrafter"/>
</dbReference>
<dbReference type="EMBL" id="JAEHOD010000058">
    <property type="protein sequence ID" value="KAG2434379.1"/>
    <property type="molecule type" value="Genomic_DNA"/>
</dbReference>
<comment type="caution">
    <text evidence="1">The sequence shown here is derived from an EMBL/GenBank/DDBJ whole genome shotgun (WGS) entry which is preliminary data.</text>
</comment>
<sequence length="391" mass="44522">MPWFDPNQEEQLAAKAALEKVTLVLERSPSLQVTCVRPVGSWARQTAVTQGFDIDVVAFVRRFEGTDVTSLEMWRGDKLTRMRRHVKDQLQAADPSWKVEVRNDAHYQHVLHVTVGEVEVDLLLAPDCTAGGKVGKMWASTQHKRLRKPLLSNPAATVFDLVRHRSDSAALIEFYIGALADVLEVMRFVKGLYKYGVQVAPGCEHIRSLSLEVLVLAAHQRLRSTKYRRNPKGRAYKMELLVEFLRLVVAAVEKREVVMLDVSYWCRAVQPYGYSREVGMQYVHIWGNDPMIVIHPTDFTCNLERPPEGRAASDWSGLVQLAERLLARLERNDVVGFWAEPEVVRAMVHAVRLRRAIVEGDGHHRRLRQYLGGAAPVKRARKQSRVLRAVR</sequence>
<dbReference type="OrthoDB" id="543305at2759"/>
<dbReference type="Gene3D" id="3.30.460.10">
    <property type="entry name" value="Beta Polymerase, domain 2"/>
    <property type="match status" value="1"/>
</dbReference>
<evidence type="ECO:0000313" key="2">
    <source>
        <dbReference type="Proteomes" id="UP000613740"/>
    </source>
</evidence>
<protein>
    <submittedName>
        <fullName evidence="1">Uncharacterized protein</fullName>
    </submittedName>
</protein>
<dbReference type="PANTHER" id="PTHR11258">
    <property type="entry name" value="2-5 OLIGOADENYLATE SYNTHETASE"/>
    <property type="match status" value="1"/>
</dbReference>
<reference evidence="1" key="1">
    <citation type="journal article" date="2020" name="bioRxiv">
        <title>Comparative genomics of Chlamydomonas.</title>
        <authorList>
            <person name="Craig R.J."/>
            <person name="Hasan A.R."/>
            <person name="Ness R.W."/>
            <person name="Keightley P.D."/>
        </authorList>
    </citation>
    <scope>NUCLEOTIDE SEQUENCE</scope>
    <source>
        <strain evidence="1">CCAP 11/173</strain>
    </source>
</reference>
<dbReference type="GO" id="GO:0005829">
    <property type="term" value="C:cytosol"/>
    <property type="evidence" value="ECO:0007669"/>
    <property type="project" value="TreeGrafter"/>
</dbReference>
<proteinExistence type="predicted"/>
<dbReference type="GO" id="GO:0001730">
    <property type="term" value="F:2'-5'-oligoadenylate synthetase activity"/>
    <property type="evidence" value="ECO:0007669"/>
    <property type="project" value="TreeGrafter"/>
</dbReference>
<name>A0A835SWA2_9CHLO</name>
<evidence type="ECO:0000313" key="1">
    <source>
        <dbReference type="EMBL" id="KAG2434379.1"/>
    </source>
</evidence>
<keyword evidence="2" id="KW-1185">Reference proteome</keyword>
<organism evidence="1 2">
    <name type="scientific">Chlamydomonas schloesseri</name>
    <dbReference type="NCBI Taxonomy" id="2026947"/>
    <lineage>
        <taxon>Eukaryota</taxon>
        <taxon>Viridiplantae</taxon>
        <taxon>Chlorophyta</taxon>
        <taxon>core chlorophytes</taxon>
        <taxon>Chlorophyceae</taxon>
        <taxon>CS clade</taxon>
        <taxon>Chlamydomonadales</taxon>
        <taxon>Chlamydomonadaceae</taxon>
        <taxon>Chlamydomonas</taxon>
    </lineage>
</organism>